<keyword evidence="2" id="KW-1185">Reference proteome</keyword>
<reference evidence="1" key="3">
    <citation type="submission" date="2025-09" db="UniProtKB">
        <authorList>
            <consortium name="Ensembl"/>
        </authorList>
    </citation>
    <scope>IDENTIFICATION</scope>
</reference>
<accession>A0A667ZDR4</accession>
<dbReference type="GeneTree" id="ENSGT01010000228954"/>
<sequence>MFEWDMKSLWNCGSITCIMSNSLSGPLHQSSLFRMCNEWKKHTHTHTHTLTHTHTQVVQCETESVVNSVCVCV</sequence>
<reference evidence="1" key="2">
    <citation type="submission" date="2025-08" db="UniProtKB">
        <authorList>
            <consortium name="Ensembl"/>
        </authorList>
    </citation>
    <scope>IDENTIFICATION</scope>
</reference>
<evidence type="ECO:0000313" key="2">
    <source>
        <dbReference type="Proteomes" id="UP000472263"/>
    </source>
</evidence>
<dbReference type="AlphaFoldDB" id="A0A667ZDR4"/>
<reference evidence="1" key="1">
    <citation type="submission" date="2019-06" db="EMBL/GenBank/DDBJ databases">
        <authorList>
            <consortium name="Wellcome Sanger Institute Data Sharing"/>
        </authorList>
    </citation>
    <scope>NUCLEOTIDE SEQUENCE [LARGE SCALE GENOMIC DNA]</scope>
</reference>
<dbReference type="Ensembl" id="ENSMMDT00005034838.1">
    <property type="protein sequence ID" value="ENSMMDP00005034094.1"/>
    <property type="gene ID" value="ENSMMDG00005016040.1"/>
</dbReference>
<evidence type="ECO:0000313" key="1">
    <source>
        <dbReference type="Ensembl" id="ENSMMDP00005034094.1"/>
    </source>
</evidence>
<dbReference type="InParanoid" id="A0A667ZDR4"/>
<proteinExistence type="predicted"/>
<protein>
    <submittedName>
        <fullName evidence="1">Uncharacterized protein</fullName>
    </submittedName>
</protein>
<organism evidence="1 2">
    <name type="scientific">Myripristis murdjan</name>
    <name type="common">pinecone soldierfish</name>
    <dbReference type="NCBI Taxonomy" id="586833"/>
    <lineage>
        <taxon>Eukaryota</taxon>
        <taxon>Metazoa</taxon>
        <taxon>Chordata</taxon>
        <taxon>Craniata</taxon>
        <taxon>Vertebrata</taxon>
        <taxon>Euteleostomi</taxon>
        <taxon>Actinopterygii</taxon>
        <taxon>Neopterygii</taxon>
        <taxon>Teleostei</taxon>
        <taxon>Neoteleostei</taxon>
        <taxon>Acanthomorphata</taxon>
        <taxon>Holocentriformes</taxon>
        <taxon>Holocentridae</taxon>
        <taxon>Myripristis</taxon>
    </lineage>
</organism>
<name>A0A667ZDR4_9TELE</name>
<dbReference type="Proteomes" id="UP000472263">
    <property type="component" value="Chromosome 18"/>
</dbReference>